<proteinExistence type="predicted"/>
<evidence type="ECO:0000313" key="1">
    <source>
        <dbReference type="EMBL" id="KAL3064137.1"/>
    </source>
</evidence>
<evidence type="ECO:0000313" key="2">
    <source>
        <dbReference type="Proteomes" id="UP001619887"/>
    </source>
</evidence>
<keyword evidence="2" id="KW-1185">Reference proteome</keyword>
<name>A0ABD2HCV8_PAGBO</name>
<gene>
    <name evidence="1" type="ORF">OYC64_000426</name>
</gene>
<dbReference type="EMBL" id="JBIYXZ010002070">
    <property type="protein sequence ID" value="KAL3064137.1"/>
    <property type="molecule type" value="Genomic_DNA"/>
</dbReference>
<reference evidence="1 2" key="2">
    <citation type="journal article" date="2024" name="G3 (Bethesda)">
        <title>The genome of the cryopelagic Antarctic bald notothen, Trematomus borchgrevinki.</title>
        <authorList>
            <person name="Rayamajhi N."/>
            <person name="Rivera-Colon A.G."/>
            <person name="Minhas B.F."/>
            <person name="Cheng C.C."/>
            <person name="Catchen J.M."/>
        </authorList>
    </citation>
    <scope>NUCLEOTIDE SEQUENCE [LARGE SCALE GENOMIC DNA]</scope>
    <source>
        <strain evidence="1">AGRC-2024</strain>
    </source>
</reference>
<comment type="caution">
    <text evidence="1">The sequence shown here is derived from an EMBL/GenBank/DDBJ whole genome shotgun (WGS) entry which is preliminary data.</text>
</comment>
<sequence length="84" mass="9064">MLRSPTLDQPDWKIPAYSFDSLGYDHPCHAEQLNLASCPPTFPQDPPGGAKNKPLSPFRKRGSLQYAAGTGELGEHGEGGMLVL</sequence>
<reference evidence="1 2" key="1">
    <citation type="journal article" date="2022" name="G3 (Bethesda)">
        <title>Evaluating Illumina-, Nanopore-, and PacBio-based genome assembly strategies with the bald notothen, Trematomus borchgrevinki.</title>
        <authorList>
            <person name="Rayamajhi N."/>
            <person name="Cheng C.C."/>
            <person name="Catchen J.M."/>
        </authorList>
    </citation>
    <scope>NUCLEOTIDE SEQUENCE [LARGE SCALE GENOMIC DNA]</scope>
    <source>
        <strain evidence="1">AGRC-2024</strain>
    </source>
</reference>
<organism evidence="1 2">
    <name type="scientific">Pagothenia borchgrevinki</name>
    <name type="common">Bald rockcod</name>
    <name type="synonym">Trematomus borchgrevinki</name>
    <dbReference type="NCBI Taxonomy" id="8213"/>
    <lineage>
        <taxon>Eukaryota</taxon>
        <taxon>Metazoa</taxon>
        <taxon>Chordata</taxon>
        <taxon>Craniata</taxon>
        <taxon>Vertebrata</taxon>
        <taxon>Euteleostomi</taxon>
        <taxon>Actinopterygii</taxon>
        <taxon>Neopterygii</taxon>
        <taxon>Teleostei</taxon>
        <taxon>Neoteleostei</taxon>
        <taxon>Acanthomorphata</taxon>
        <taxon>Eupercaria</taxon>
        <taxon>Perciformes</taxon>
        <taxon>Notothenioidei</taxon>
        <taxon>Nototheniidae</taxon>
        <taxon>Pagothenia</taxon>
    </lineage>
</organism>
<dbReference type="Proteomes" id="UP001619887">
    <property type="component" value="Unassembled WGS sequence"/>
</dbReference>
<dbReference type="AlphaFoldDB" id="A0ABD2HCV8"/>
<protein>
    <submittedName>
        <fullName evidence="1">Uncharacterized protein</fullName>
    </submittedName>
</protein>
<accession>A0ABD2HCV8</accession>